<dbReference type="EMBL" id="JAAXOU010000045">
    <property type="protein sequence ID" value="NKY13921.1"/>
    <property type="molecule type" value="Genomic_DNA"/>
</dbReference>
<dbReference type="Pfam" id="PF09346">
    <property type="entry name" value="SMI1_KNR4"/>
    <property type="match status" value="1"/>
</dbReference>
<organism evidence="2 3">
    <name type="scientific">Streptomyces somaliensis (strain ATCC 33201 / DSM 40738 / JCM 12659 / KCTC 9044 / NCTC 11332 / NRRL B-12077 / IP 733)</name>
    <dbReference type="NCBI Taxonomy" id="1134445"/>
    <lineage>
        <taxon>Bacteria</taxon>
        <taxon>Bacillati</taxon>
        <taxon>Actinomycetota</taxon>
        <taxon>Actinomycetes</taxon>
        <taxon>Kitasatosporales</taxon>
        <taxon>Streptomycetaceae</taxon>
        <taxon>Streptomyces</taxon>
    </lineage>
</organism>
<reference evidence="2 3" key="1">
    <citation type="submission" date="2020-04" db="EMBL/GenBank/DDBJ databases">
        <title>MicrobeNet Type strains.</title>
        <authorList>
            <person name="Nicholson A.C."/>
        </authorList>
    </citation>
    <scope>NUCLEOTIDE SEQUENCE [LARGE SCALE GENOMIC DNA]</scope>
    <source>
        <strain evidence="2 3">DSM 40738</strain>
    </source>
</reference>
<protein>
    <submittedName>
        <fullName evidence="2">SMI1/KNR4 family protein</fullName>
    </submittedName>
</protein>
<dbReference type="InterPro" id="IPR018958">
    <property type="entry name" value="Knr4/Smi1-like_dom"/>
</dbReference>
<comment type="caution">
    <text evidence="2">The sequence shown here is derived from an EMBL/GenBank/DDBJ whole genome shotgun (WGS) entry which is preliminary data.</text>
</comment>
<evidence type="ECO:0000313" key="2">
    <source>
        <dbReference type="EMBL" id="NKY13921.1"/>
    </source>
</evidence>
<accession>A0AA44DBQ6</accession>
<evidence type="ECO:0000313" key="3">
    <source>
        <dbReference type="Proteomes" id="UP000570003"/>
    </source>
</evidence>
<evidence type="ECO:0000259" key="1">
    <source>
        <dbReference type="SMART" id="SM00860"/>
    </source>
</evidence>
<dbReference type="Proteomes" id="UP000570003">
    <property type="component" value="Unassembled WGS sequence"/>
</dbReference>
<sequence>MSEQDQVEVAFDRVGAWLRKHAPMSYQALGAPASEAEIAATEAGMHVAFPGELRALLGLHNGTEWCEVEGDEEGELNPAAFLPHGALYSLEQMRQAHTLYANPGPGIGDAALRTRVPWAGDDDGFYGLYVDTEGGQVGRFSNPPEFWPLPYGTITGYLTAVADCLESGHGPFAEDPHKVPGLAAGCLLWERPGGTAPASVEWVPVR</sequence>
<dbReference type="RefSeq" id="WP_168438157.1">
    <property type="nucleotide sequence ID" value="NZ_JAAXOU010000045.1"/>
</dbReference>
<proteinExistence type="predicted"/>
<dbReference type="SUPFAM" id="SSF160631">
    <property type="entry name" value="SMI1/KNR4-like"/>
    <property type="match status" value="1"/>
</dbReference>
<dbReference type="AlphaFoldDB" id="A0AA44DBQ6"/>
<dbReference type="SMART" id="SM00860">
    <property type="entry name" value="SMI1_KNR4"/>
    <property type="match status" value="1"/>
</dbReference>
<feature type="domain" description="Knr4/Smi1-like" evidence="1">
    <location>
        <begin position="32"/>
        <end position="160"/>
    </location>
</feature>
<gene>
    <name evidence="2" type="ORF">HGA06_07010</name>
</gene>
<dbReference type="InterPro" id="IPR037883">
    <property type="entry name" value="Knr4/Smi1-like_sf"/>
</dbReference>
<keyword evidence="3" id="KW-1185">Reference proteome</keyword>
<name>A0AA44DBQ6_STRE0</name>